<protein>
    <recommendedName>
        <fullName evidence="4">DNA-directed primase/polymerase protein</fullName>
        <ecNumber evidence="6">2.7.7.102</ecNumber>
        <ecNumber evidence="2">2.7.7.7</ecNumber>
    </recommendedName>
</protein>
<dbReference type="GO" id="GO:0003682">
    <property type="term" value="F:chromatin binding"/>
    <property type="evidence" value="ECO:0007669"/>
    <property type="project" value="TreeGrafter"/>
</dbReference>
<dbReference type="Pfam" id="PF03121">
    <property type="entry name" value="Herpes_UL52"/>
    <property type="match status" value="1"/>
</dbReference>
<dbReference type="AlphaFoldDB" id="A0A814JR19"/>
<name>A0A814JR19_9BILA</name>
<dbReference type="Proteomes" id="UP000663889">
    <property type="component" value="Unassembled WGS sequence"/>
</dbReference>
<reference evidence="8" key="1">
    <citation type="submission" date="2021-02" db="EMBL/GenBank/DDBJ databases">
        <authorList>
            <person name="Nowell W R."/>
        </authorList>
    </citation>
    <scope>NUCLEOTIDE SEQUENCE</scope>
</reference>
<proteinExistence type="inferred from homology"/>
<sequence>MAQATRTFWTQAEALEFIMKRQKNNNSGEILYLFSFESQPEGKRRYQVADIDVFIHEYYQLSANQRHTYEIIIDKKPSKLYFDLEYDIGANPKINGPRLTTNFIQFVLNFMRKRSDDLDYSIKDVLILDSTSTKKFSRHLIFQTKDPFLDNIAVGKFVNLILEDIHGCLINHQCQTVINSLTSQIQSNFDSLVFAKNLLSSLESHLLRFEQCNCIDDYTQLKFKDMIEFIVNKSDGSGITWFCDMGVYTKNRAFRLLRSSKFDKQECFTVAPENQWKPILRRVRPSSTEPNETERQTFMASLVYFNKPIRRFIHVDDENLTAIQTINSRVQRSNQSSYITEDVRKMSLDYPELINFMTNIARDKKDNGSGIRISRLYKVKEIQNDFRWVIHFIPIRRFIHVDDENLTAIQTINSRIQRSNQSSYTTEDIRKMSLDYPELINFMTNIARDKKDNGSGIRISRLYKVKEIQNDFRWVIHFMYVGDYKYCENIKRHHKQNNIYFIVDMRKGTYRQKCHDPDCKTFQGIEQSFWKK</sequence>
<evidence type="ECO:0000313" key="9">
    <source>
        <dbReference type="Proteomes" id="UP000663889"/>
    </source>
</evidence>
<evidence type="ECO:0000256" key="1">
    <source>
        <dbReference type="ARBA" id="ARBA00009762"/>
    </source>
</evidence>
<dbReference type="PANTHER" id="PTHR31399">
    <property type="entry name" value="DNA-DIRECTED PRIMASE / POLYMERASE PROTEIN"/>
    <property type="match status" value="1"/>
</dbReference>
<evidence type="ECO:0000256" key="2">
    <source>
        <dbReference type="ARBA" id="ARBA00012417"/>
    </source>
</evidence>
<comment type="catalytic activity">
    <reaction evidence="7">
        <text>DNA(n) + a 2'-deoxyribonucleoside 5'-triphosphate = DNA(n+1) + diphosphate</text>
        <dbReference type="Rhea" id="RHEA:22508"/>
        <dbReference type="Rhea" id="RHEA-COMP:17339"/>
        <dbReference type="Rhea" id="RHEA-COMP:17340"/>
        <dbReference type="ChEBI" id="CHEBI:33019"/>
        <dbReference type="ChEBI" id="CHEBI:61560"/>
        <dbReference type="ChEBI" id="CHEBI:173112"/>
        <dbReference type="EC" id="2.7.7.7"/>
    </reaction>
    <physiologicalReaction direction="left-to-right" evidence="7">
        <dbReference type="Rhea" id="RHEA:22509"/>
    </physiologicalReaction>
</comment>
<dbReference type="EMBL" id="CAJNOU010000583">
    <property type="protein sequence ID" value="CAF1039005.1"/>
    <property type="molecule type" value="Genomic_DNA"/>
</dbReference>
<accession>A0A814JR19</accession>
<keyword evidence="3" id="KW-0808">Transferase</keyword>
<gene>
    <name evidence="8" type="ORF">SEV965_LOCUS12725</name>
</gene>
<comment type="catalytic activity">
    <reaction evidence="5">
        <text>ssDNA + n NTP = ssDNA/pppN(pN)n-1 hybrid + (n-1) diphosphate.</text>
        <dbReference type="EC" id="2.7.7.102"/>
    </reaction>
</comment>
<evidence type="ECO:0000256" key="3">
    <source>
        <dbReference type="ARBA" id="ARBA00022932"/>
    </source>
</evidence>
<evidence type="ECO:0000256" key="7">
    <source>
        <dbReference type="ARBA" id="ARBA00047303"/>
    </source>
</evidence>
<dbReference type="GO" id="GO:0031297">
    <property type="term" value="P:replication fork processing"/>
    <property type="evidence" value="ECO:0007669"/>
    <property type="project" value="TreeGrafter"/>
</dbReference>
<dbReference type="GO" id="GO:0006264">
    <property type="term" value="P:mitochondrial DNA replication"/>
    <property type="evidence" value="ECO:0007669"/>
    <property type="project" value="TreeGrafter"/>
</dbReference>
<dbReference type="GO" id="GO:0005759">
    <property type="term" value="C:mitochondrial matrix"/>
    <property type="evidence" value="ECO:0007669"/>
    <property type="project" value="TreeGrafter"/>
</dbReference>
<evidence type="ECO:0000256" key="5">
    <source>
        <dbReference type="ARBA" id="ARBA00044677"/>
    </source>
</evidence>
<dbReference type="GO" id="GO:0009411">
    <property type="term" value="P:response to UV"/>
    <property type="evidence" value="ECO:0007669"/>
    <property type="project" value="TreeGrafter"/>
</dbReference>
<dbReference type="InterPro" id="IPR044917">
    <property type="entry name" value="PRIMPOL"/>
</dbReference>
<dbReference type="GO" id="GO:0005634">
    <property type="term" value="C:nucleus"/>
    <property type="evidence" value="ECO:0007669"/>
    <property type="project" value="TreeGrafter"/>
</dbReference>
<organism evidence="8 9">
    <name type="scientific">Rotaria sordida</name>
    <dbReference type="NCBI Taxonomy" id="392033"/>
    <lineage>
        <taxon>Eukaryota</taxon>
        <taxon>Metazoa</taxon>
        <taxon>Spiralia</taxon>
        <taxon>Gnathifera</taxon>
        <taxon>Rotifera</taxon>
        <taxon>Eurotatoria</taxon>
        <taxon>Bdelloidea</taxon>
        <taxon>Philodinida</taxon>
        <taxon>Philodinidae</taxon>
        <taxon>Rotaria</taxon>
    </lineage>
</organism>
<dbReference type="GO" id="GO:0042276">
    <property type="term" value="P:error-prone translesion synthesis"/>
    <property type="evidence" value="ECO:0007669"/>
    <property type="project" value="InterPro"/>
</dbReference>
<evidence type="ECO:0000256" key="6">
    <source>
        <dbReference type="ARBA" id="ARBA00044768"/>
    </source>
</evidence>
<evidence type="ECO:0000256" key="4">
    <source>
        <dbReference type="ARBA" id="ARBA00026139"/>
    </source>
</evidence>
<dbReference type="EC" id="2.7.7.102" evidence="6"/>
<comment type="similarity">
    <text evidence="1">Belongs to the eukaryotic-type primase small subunit family.</text>
</comment>
<comment type="caution">
    <text evidence="8">The sequence shown here is derived from an EMBL/GenBank/DDBJ whole genome shotgun (WGS) entry which is preliminary data.</text>
</comment>
<dbReference type="GO" id="GO:0003887">
    <property type="term" value="F:DNA-directed DNA polymerase activity"/>
    <property type="evidence" value="ECO:0007669"/>
    <property type="project" value="UniProtKB-KW"/>
</dbReference>
<evidence type="ECO:0000313" key="8">
    <source>
        <dbReference type="EMBL" id="CAF1039005.1"/>
    </source>
</evidence>
<keyword evidence="3" id="KW-0239">DNA-directed DNA polymerase</keyword>
<dbReference type="PANTHER" id="PTHR31399:SF0">
    <property type="entry name" value="DNA-DIRECTED PRIMASE_POLYMERASE PROTEIN"/>
    <property type="match status" value="1"/>
</dbReference>
<keyword evidence="3" id="KW-0548">Nucleotidyltransferase</keyword>
<dbReference type="EC" id="2.7.7.7" evidence="2"/>